<dbReference type="Pfam" id="PF00682">
    <property type="entry name" value="HMGL-like"/>
    <property type="match status" value="1"/>
</dbReference>
<keyword evidence="2" id="KW-0444">Lipid biosynthesis</keyword>
<dbReference type="InterPro" id="IPR003379">
    <property type="entry name" value="Carboxylase_cons_dom"/>
</dbReference>
<feature type="domain" description="Pyruvate carboxyltransferase" evidence="9">
    <location>
        <begin position="5"/>
        <end position="265"/>
    </location>
</feature>
<dbReference type="InterPro" id="IPR000089">
    <property type="entry name" value="Biotin_lipoyl"/>
</dbReference>
<evidence type="ECO:0000256" key="5">
    <source>
        <dbReference type="ARBA" id="ARBA00023160"/>
    </source>
</evidence>
<dbReference type="CDD" id="cd06850">
    <property type="entry name" value="biotinyl_domain"/>
    <property type="match status" value="1"/>
</dbReference>
<dbReference type="STRING" id="142842.SAMN02745118_02018"/>
<dbReference type="GO" id="GO:0006633">
    <property type="term" value="P:fatty acid biosynthetic process"/>
    <property type="evidence" value="ECO:0007669"/>
    <property type="project" value="UniProtKB-UniPathway"/>
</dbReference>
<evidence type="ECO:0000256" key="1">
    <source>
        <dbReference type="ARBA" id="ARBA00005194"/>
    </source>
</evidence>
<organism evidence="10 11">
    <name type="scientific">Selenihalanaerobacter shriftii</name>
    <dbReference type="NCBI Taxonomy" id="142842"/>
    <lineage>
        <taxon>Bacteria</taxon>
        <taxon>Bacillati</taxon>
        <taxon>Bacillota</taxon>
        <taxon>Clostridia</taxon>
        <taxon>Halanaerobiales</taxon>
        <taxon>Halobacteroidaceae</taxon>
        <taxon>Selenihalanaerobacter</taxon>
    </lineage>
</organism>
<evidence type="ECO:0000259" key="9">
    <source>
        <dbReference type="PROSITE" id="PS50991"/>
    </source>
</evidence>
<gene>
    <name evidence="10" type="ORF">SAMN02745118_02018</name>
</gene>
<dbReference type="GO" id="GO:0004736">
    <property type="term" value="F:pyruvate carboxylase activity"/>
    <property type="evidence" value="ECO:0007669"/>
    <property type="project" value="UniProtKB-ARBA"/>
</dbReference>
<evidence type="ECO:0000256" key="3">
    <source>
        <dbReference type="ARBA" id="ARBA00022832"/>
    </source>
</evidence>
<evidence type="ECO:0000256" key="4">
    <source>
        <dbReference type="ARBA" id="ARBA00023098"/>
    </source>
</evidence>
<dbReference type="InterPro" id="IPR013785">
    <property type="entry name" value="Aldolase_TIM"/>
</dbReference>
<keyword evidence="4" id="KW-0443">Lipid metabolism</keyword>
<dbReference type="CDD" id="cd07937">
    <property type="entry name" value="DRE_TIM_PC_TC_5S"/>
    <property type="match status" value="1"/>
</dbReference>
<dbReference type="SUPFAM" id="SSF89000">
    <property type="entry name" value="post-HMGL domain-like"/>
    <property type="match status" value="1"/>
</dbReference>
<dbReference type="InterPro" id="IPR001882">
    <property type="entry name" value="Biotin_BS"/>
</dbReference>
<evidence type="ECO:0000256" key="6">
    <source>
        <dbReference type="ARBA" id="ARBA00023267"/>
    </source>
</evidence>
<dbReference type="PROSITE" id="PS00188">
    <property type="entry name" value="BIOTIN"/>
    <property type="match status" value="1"/>
</dbReference>
<dbReference type="NCBIfam" id="TIGR00531">
    <property type="entry name" value="BCCP"/>
    <property type="match status" value="1"/>
</dbReference>
<dbReference type="Proteomes" id="UP000190625">
    <property type="component" value="Unassembled WGS sequence"/>
</dbReference>
<dbReference type="InterPro" id="IPR055268">
    <property type="entry name" value="PCB-like"/>
</dbReference>
<comment type="pathway">
    <text evidence="1">Lipid metabolism; fatty acid biosynthesis.</text>
</comment>
<dbReference type="PROSITE" id="PS50991">
    <property type="entry name" value="PYR_CT"/>
    <property type="match status" value="1"/>
</dbReference>
<protein>
    <submittedName>
        <fullName evidence="10">Oxaloacetate decarboxylase, alpha subunit</fullName>
    </submittedName>
</protein>
<evidence type="ECO:0000259" key="8">
    <source>
        <dbReference type="PROSITE" id="PS50968"/>
    </source>
</evidence>
<proteinExistence type="predicted"/>
<keyword evidence="6" id="KW-0092">Biotin</keyword>
<dbReference type="SUPFAM" id="SSF51569">
    <property type="entry name" value="Aldolase"/>
    <property type="match status" value="1"/>
</dbReference>
<dbReference type="GO" id="GO:0006094">
    <property type="term" value="P:gluconeogenesis"/>
    <property type="evidence" value="ECO:0007669"/>
    <property type="project" value="TreeGrafter"/>
</dbReference>
<sequence>MSTQVKITDTTLRDAHQSLWATRMRTEDMLPIVGKLDEAGYHSMEVWGGATFDVCMRYLKEDPWERLRLLNKYIRKTPLQMLLRAQNVVGYKHYPDDVVRKFVEKAAENGIDIFRIFDALNDVRNMKTALEAVKESGAHAQATVVYTVSPVHTIDHYVETATTLENMGADSICIKDMAGLLKPYRAYELVTAFKEALDIPIQVHSHYIGGLAISTYLKAIEAGADVVDTATASLAFGSSQPPVETVTAILSDTEYDTKLELEHLFDIDRYFEQVRRNRGFERGVTRITDMQTFSHQVPGGMISNLVSQLEQQDSLDRIHDVLKEIPKVRKELGYPPLVTPTSQIVGTQAVFNVLLGERYKVIPDEVKSYIKGYYGKPPAEIDPKIREKAVGDEKIITCRPADLLDPMLDDIKDEVEHYVEKEEDYISYALFPQVGLKFLKERKQEKDIFGENEEGVVKEEEEMNFKEIKELVEILNETDISEINLEGDGTKVNIKKGGVIAKEVTKSVENTEVQPQVQSTSKNVEQQEAKGVQEEVTETVAGGEKIEAPMVGTFYRAPSPDADPFVEVGDIVEEGDTLCIIEAMKLMNEIEVEYKAKIIDILVDDAEPIEYGQPLFVVEKL</sequence>
<dbReference type="PROSITE" id="PS50968">
    <property type="entry name" value="BIOTINYL_LIPOYL"/>
    <property type="match status" value="1"/>
</dbReference>
<dbReference type="InterPro" id="IPR001249">
    <property type="entry name" value="AcCoA_biotinCC"/>
</dbReference>
<dbReference type="InterPro" id="IPR000891">
    <property type="entry name" value="PYR_CT"/>
</dbReference>
<reference evidence="11" key="1">
    <citation type="submission" date="2017-02" db="EMBL/GenBank/DDBJ databases">
        <authorList>
            <person name="Varghese N."/>
            <person name="Submissions S."/>
        </authorList>
    </citation>
    <scope>NUCLEOTIDE SEQUENCE [LARGE SCALE GENOMIC DNA]</scope>
    <source>
        <strain evidence="11">ATCC BAA-73</strain>
    </source>
</reference>
<dbReference type="EMBL" id="FUWM01000017">
    <property type="protein sequence ID" value="SJZ85717.1"/>
    <property type="molecule type" value="Genomic_DNA"/>
</dbReference>
<dbReference type="UniPathway" id="UPA00094"/>
<dbReference type="Pfam" id="PF00364">
    <property type="entry name" value="Biotin_lipoyl"/>
    <property type="match status" value="1"/>
</dbReference>
<dbReference type="Pfam" id="PF02436">
    <property type="entry name" value="PYC_OADA"/>
    <property type="match status" value="1"/>
</dbReference>
<dbReference type="OrthoDB" id="9807469at2"/>
<feature type="domain" description="Lipoyl-binding" evidence="8">
    <location>
        <begin position="543"/>
        <end position="619"/>
    </location>
</feature>
<dbReference type="AlphaFoldDB" id="A0A1T4P324"/>
<keyword evidence="11" id="KW-1185">Reference proteome</keyword>
<dbReference type="RefSeq" id="WP_078810454.1">
    <property type="nucleotide sequence ID" value="NZ_FUWM01000017.1"/>
</dbReference>
<dbReference type="InterPro" id="IPR011053">
    <property type="entry name" value="Single_hybrid_motif"/>
</dbReference>
<keyword evidence="3" id="KW-0276">Fatty acid metabolism</keyword>
<accession>A0A1T4P324</accession>
<name>A0A1T4P324_9FIRM</name>
<dbReference type="GO" id="GO:0009317">
    <property type="term" value="C:acetyl-CoA carboxylase complex"/>
    <property type="evidence" value="ECO:0007669"/>
    <property type="project" value="InterPro"/>
</dbReference>
<dbReference type="Gene3D" id="3.20.20.70">
    <property type="entry name" value="Aldolase class I"/>
    <property type="match status" value="1"/>
</dbReference>
<dbReference type="Gene3D" id="2.40.50.100">
    <property type="match status" value="1"/>
</dbReference>
<feature type="region of interest" description="Disordered" evidence="7">
    <location>
        <begin position="512"/>
        <end position="532"/>
    </location>
</feature>
<dbReference type="SUPFAM" id="SSF51230">
    <property type="entry name" value="Single hybrid motif"/>
    <property type="match status" value="1"/>
</dbReference>
<feature type="compositionally biased region" description="Polar residues" evidence="7">
    <location>
        <begin position="512"/>
        <end position="524"/>
    </location>
</feature>
<keyword evidence="5" id="KW-0275">Fatty acid biosynthesis</keyword>
<evidence type="ECO:0000313" key="11">
    <source>
        <dbReference type="Proteomes" id="UP000190625"/>
    </source>
</evidence>
<evidence type="ECO:0000256" key="2">
    <source>
        <dbReference type="ARBA" id="ARBA00022516"/>
    </source>
</evidence>
<evidence type="ECO:0000256" key="7">
    <source>
        <dbReference type="SAM" id="MobiDB-lite"/>
    </source>
</evidence>
<dbReference type="GO" id="GO:0003989">
    <property type="term" value="F:acetyl-CoA carboxylase activity"/>
    <property type="evidence" value="ECO:0007669"/>
    <property type="project" value="InterPro"/>
</dbReference>
<dbReference type="PANTHER" id="PTHR43778">
    <property type="entry name" value="PYRUVATE CARBOXYLASE"/>
    <property type="match status" value="1"/>
</dbReference>
<dbReference type="NCBIfam" id="NF006761">
    <property type="entry name" value="PRK09282.1"/>
    <property type="match status" value="1"/>
</dbReference>
<evidence type="ECO:0000313" key="10">
    <source>
        <dbReference type="EMBL" id="SJZ85717.1"/>
    </source>
</evidence>
<dbReference type="PANTHER" id="PTHR43778:SF2">
    <property type="entry name" value="PYRUVATE CARBOXYLASE, MITOCHONDRIAL"/>
    <property type="match status" value="1"/>
</dbReference>
<dbReference type="PRINTS" id="PR01071">
    <property type="entry name" value="ACOABIOTINCC"/>
</dbReference>